<feature type="repeat" description="WD" evidence="3">
    <location>
        <begin position="1876"/>
        <end position="1917"/>
    </location>
</feature>
<evidence type="ECO:0000313" key="7">
    <source>
        <dbReference type="Ensembl" id="ENSATEP00000078626.1"/>
    </source>
</evidence>
<dbReference type="GO" id="GO:0005697">
    <property type="term" value="C:telomerase holoenzyme complex"/>
    <property type="evidence" value="ECO:0007669"/>
    <property type="project" value="TreeGrafter"/>
</dbReference>
<evidence type="ECO:0008006" key="9">
    <source>
        <dbReference type="Google" id="ProtNLM"/>
    </source>
</evidence>
<dbReference type="GeneID" id="113171476"/>
<dbReference type="InterPro" id="IPR056829">
    <property type="entry name" value="Beta-prop_TEP1_2nd"/>
</dbReference>
<feature type="repeat" description="WD" evidence="3">
    <location>
        <begin position="1834"/>
        <end position="1875"/>
    </location>
</feature>
<reference evidence="7 8" key="1">
    <citation type="submission" date="2021-04" db="EMBL/GenBank/DDBJ databases">
        <authorList>
            <consortium name="Wellcome Sanger Institute Data Sharing"/>
        </authorList>
    </citation>
    <scope>NUCLEOTIDE SEQUENCE [LARGE SCALE GENOMIC DNA]</scope>
</reference>
<evidence type="ECO:0000256" key="1">
    <source>
        <dbReference type="ARBA" id="ARBA00022574"/>
    </source>
</evidence>
<evidence type="ECO:0000256" key="3">
    <source>
        <dbReference type="PROSITE-ProRule" id="PRU00221"/>
    </source>
</evidence>
<feature type="compositionally biased region" description="Low complexity" evidence="4">
    <location>
        <begin position="124"/>
        <end position="135"/>
    </location>
</feature>
<protein>
    <recommendedName>
        <fullName evidence="9">Telomerase-associated protein 1</fullName>
    </recommendedName>
</protein>
<dbReference type="InterPro" id="IPR007111">
    <property type="entry name" value="NACHT_NTPase"/>
</dbReference>
<feature type="repeat" description="WD" evidence="3">
    <location>
        <begin position="1792"/>
        <end position="1833"/>
    </location>
</feature>
<dbReference type="Pfam" id="PF13271">
    <property type="entry name" value="DUF4062"/>
    <property type="match status" value="1"/>
</dbReference>
<keyword evidence="8" id="KW-1185">Reference proteome</keyword>
<dbReference type="SMART" id="SM00320">
    <property type="entry name" value="WD40"/>
    <property type="match status" value="16"/>
</dbReference>
<dbReference type="PROSITE" id="PS00678">
    <property type="entry name" value="WD_REPEATS_1"/>
    <property type="match status" value="3"/>
</dbReference>
<dbReference type="Pfam" id="PF05731">
    <property type="entry name" value="TROVE"/>
    <property type="match status" value="1"/>
</dbReference>
<dbReference type="InterPro" id="IPR052652">
    <property type="entry name" value="Telomerase_Complex_Comp"/>
</dbReference>
<keyword evidence="2" id="KW-0677">Repeat</keyword>
<feature type="region of interest" description="Disordered" evidence="4">
    <location>
        <begin position="164"/>
        <end position="183"/>
    </location>
</feature>
<feature type="domain" description="TROVE" evidence="6">
    <location>
        <begin position="218"/>
        <end position="662"/>
    </location>
</feature>
<dbReference type="PANTHER" id="PTHR44791:SF1">
    <property type="entry name" value="TELOMERASE PROTEIN COMPONENT 1"/>
    <property type="match status" value="1"/>
</dbReference>
<feature type="region of interest" description="Disordered" evidence="4">
    <location>
        <begin position="122"/>
        <end position="157"/>
    </location>
</feature>
<dbReference type="Pfam" id="PF19334">
    <property type="entry name" value="DUF5920"/>
    <property type="match status" value="1"/>
</dbReference>
<evidence type="ECO:0000256" key="2">
    <source>
        <dbReference type="ARBA" id="ARBA00022737"/>
    </source>
</evidence>
<dbReference type="SUPFAM" id="SSF140864">
    <property type="entry name" value="TROVE domain-like"/>
    <property type="match status" value="1"/>
</dbReference>
<dbReference type="Ensembl" id="ENSATET00000079850.1">
    <property type="protein sequence ID" value="ENSATEP00000078626.1"/>
    <property type="gene ID" value="ENSATEG00000033629.1"/>
</dbReference>
<dbReference type="Pfam" id="PF05729">
    <property type="entry name" value="NACHT"/>
    <property type="match status" value="1"/>
</dbReference>
<proteinExistence type="predicted"/>
<keyword evidence="1 3" id="KW-0853">WD repeat</keyword>
<dbReference type="InterPro" id="IPR045804">
    <property type="entry name" value="DUF5920"/>
</dbReference>
<sequence length="2589" mass="288451">MKALTLQQTNMAKAEQQQASWGRNLSSSYVPQNLENKFLAQGSVLMTQSFPLQPSSCSSLQPSSLSSTSSSLLSSSSLSSSLTSPLLTTQNKLLSSDSPHHSCSLTSSIPNYSLTSTSLACSAPGPLSHPSSGLHHGLGGEQKSDDGGDKDREEMSEVMQSCFEETTVQGSEEEDDFPGEAEVGDAGSAIELPVVEKVLTNQELAEAVVIRQEEFAEIDTRKEMIEEELKDKKYLLLNDVCCSMVNKNTAPGQKDWDSGDSVWTRIINLSKDISVSDPQFLLKVAVYTRQELNIRITANFLLALAASQPSTKPHVRRYFCAAVQLPSDWLEVVRIYSTCFSRSLPTCLKKAMVDKFKQFSEYQLAKYNTRKHRCKHNRNRRKGKKPTEKQLKKWADLVRADVPVLEKFMKLEGSNAVDKKQSDFSMKKMIKRLHIKEPAEYVMAILGKKYPADLKAFTHSGIKGKWDRERAGQRMKLKEPDTWERLLSLEGNKSTTWEKLIDNKSLPFMAMLRNLRNMITTGISEAHHKKILSRLTNKKAVIQSRQFPFRFLAAYKVIMELHTLASASEQEVPPAKEILKSILKKIPKSRRYDRADWDTTQKKRIKVTLGVPCVFRMYRMKKEQLLKSKQRKYTVDLLDRYRKALETAIQISCRYNVPPLPGRTIILLSSQIPRYEKKSEFCLPPDPEGNNEEDEEEENHRRWRRNMKDEEDKLSATAMEVAVLLSLMIASSAEDIQLYTNDGDIVREVQLKSDVLLENVHSVKKQIKAFVENSHNERESFSSIFTKKNKVDNIIVLADTYTPHALDWAVNNMKEINSKTLVVQLFMTDGGIDYSSDRNLVKLTGFSEQMLRFVAERGSSRLLDHVEHLDKVYNIPPAEGSKDPQMANSVVSIPASPKLRWRGVRVFISSTFRDMHAERDVLVRSIFPELRRRAAAHCLFLQEVELRWGVTEEESGRATELCLSEVCRSQMMVGILGERYGVVPPKPALPDLPQYSWLASAPPGLSITEMEIRQFQALYPDTAHQQMFCYFRDPNITKSVPVAWRSDFVPESKEAETKMSSLKNRIRDSGVKLTENYPCEWGGVLDGKPYLKNLEDFGRAVLEDLWTAVVEQFVEEDEEAALDVTEQEVHQGALQRQFFGRAKLLSGAVEMVEQVQTKGGMMVVEGGPGEGKTVFMAALADALRSGVKSKRNLVCDVISYSTAASQSARSVENLLRCLIQCFRKMKDTEKEPLPHTYKDLVSEFHSTLSDMKKNKPLVLLVDGVDLVQDGRGQVSSDWIPQQLPQGVCLVLSITTKAALLQTLAKKRGVVLFTLGQLTMMDRKEIVQRGLDTFGKKLSDSAFNNQLQTLIMKNGAVSPLYLHLACEDLRNFASFDKLKDSLQHLPQSLNQLVQYSLDRLCSQYRDLPGLRWALAVLAVSPSGLRERDMYSVLNTCNDLSSRGGQVSWQEVLHLSRKPEGRIPMVTFTHIVQSLQSLVGPSHCHNTDDLLALTNPEVKRAFEDLLLPKDSDRTRAHFILAAHLWALANPQGTDTFLHCEVNSVMHLPSSLIECGQLETLHSLLSSYYFLFANVRHGLLHHLLETYSLYDKKSEVLVHSQGSLEDCRSFLQRHAPLLSSWPNLFIQQALNELPETSAHTWAQCLVGKGGVQVVEWQNNGSQIVQDNSELVSTFSSEPTCLVVSSNGELMVVGTGRGTLHFINTQTGQEVKSLVSSCDGISSCAFLKDGRLATTSFDGRIEIWDIGNGCRTALIDGHTNVITGSNITADQKHFATVSLDFMLKVWSSNKGHEVAALSTSSPMNCVNFDPEGHLLAAGCWDGNVIVWNWLQNKTQKSLSGHRRSVRSLCFSSSSSMLCSGSVSGEIRVWSVPTSTCVGCFQAHCGATEVLTFLDDGAMLLSAGSDHVLQLWSGGLGRSVKTLKSGDSEQEPPLKKQKYVNSEPAALSVAVNGDYAAVGYHGNGIRLFNLDSGEKLWESSDLDVSILCLLWVILDSEQTEPGLLVSGGSDKHLRVWKKQGEEGIMDGLIMLGMFGVQQGTILALAQNSTYLATASDDFTIVLWLLSDLGLDTSAEPHVTLRGHSGGVTCLAFSPDGGQLLSGGKDQALMVWDVSSSPAVLSKSLPHSHRDWITGCVWTPDCVISSSNDGRLCVWDLQAGQRLREISWRSPLTSVCCLGQYVMTGCAEGALHVWNWESTMEICHITAHKQRIHHCSVLPDADKSGKDNPEGMTIFTASDDGTVQLCKPLQVEHFSSFQGHSGAIHGVVCKEGVPEFLTVSEDCSLRCWTLTTESPLSLGGPVTALCFSEKYDLLLVGYESGLLEMWQNNRMVGHKQASGSSITAICSMPDSQFAVGYTVCVDVWKLVWNQQRSNASLVKVTMYKVKKRVARLAYCSILIAVSENGAIFDVANSYEDNWTYTVSSWENQVRIFGLIRNDTKSMWLVGEAEGTVHIGFIFAMGHNGLNSSFCSMNLSIDDEQKKGSLITAVTVDKEFLVCGDIKGNMWFNQPPQVSSWSSRKPIHSDRISVLKLTESTIISASYDRTVKMWDRNTKKQVGMFVCGGPVVVLEVNPEKPNELVCGDGQGKLYFLSWKK</sequence>
<dbReference type="InterPro" id="IPR056828">
    <property type="entry name" value="Beta-prop_TEP1_C"/>
</dbReference>
<feature type="repeat" description="WD" evidence="3">
    <location>
        <begin position="2517"/>
        <end position="2553"/>
    </location>
</feature>
<evidence type="ECO:0000313" key="8">
    <source>
        <dbReference type="Proteomes" id="UP000265040"/>
    </source>
</evidence>
<dbReference type="InterPro" id="IPR008858">
    <property type="entry name" value="TROVE_dom"/>
</dbReference>
<feature type="repeat" description="WD" evidence="3">
    <location>
        <begin position="2075"/>
        <end position="2116"/>
    </location>
</feature>
<name>A0AAQ6IU36_ANATE</name>
<dbReference type="Gene3D" id="3.40.50.300">
    <property type="entry name" value="P-loop containing nucleotide triphosphate hydrolases"/>
    <property type="match status" value="1"/>
</dbReference>
<dbReference type="Pfam" id="PF25048">
    <property type="entry name" value="Beta-prop_TEP1_C"/>
    <property type="match status" value="1"/>
</dbReference>
<reference evidence="7" key="2">
    <citation type="submission" date="2025-08" db="UniProtKB">
        <authorList>
            <consortium name="Ensembl"/>
        </authorList>
    </citation>
    <scope>IDENTIFICATION</scope>
</reference>
<dbReference type="PROSITE" id="PS50837">
    <property type="entry name" value="NACHT"/>
    <property type="match status" value="1"/>
</dbReference>
<dbReference type="InterPro" id="IPR027417">
    <property type="entry name" value="P-loop_NTPase"/>
</dbReference>
<dbReference type="InterPro" id="IPR037214">
    <property type="entry name" value="TROVE_dom_sf"/>
</dbReference>
<dbReference type="Gene3D" id="3.40.50.410">
    <property type="entry name" value="von Willebrand factor, type A domain"/>
    <property type="match status" value="1"/>
</dbReference>
<dbReference type="PROSITE" id="PS50082">
    <property type="entry name" value="WD_REPEATS_2"/>
    <property type="match status" value="7"/>
</dbReference>
<dbReference type="SUPFAM" id="SSF50978">
    <property type="entry name" value="WD40 repeat-like"/>
    <property type="match status" value="3"/>
</dbReference>
<dbReference type="InterPro" id="IPR015943">
    <property type="entry name" value="WD40/YVTN_repeat-like_dom_sf"/>
</dbReference>
<dbReference type="GO" id="GO:0003720">
    <property type="term" value="F:telomerase activity"/>
    <property type="evidence" value="ECO:0007669"/>
    <property type="project" value="TreeGrafter"/>
</dbReference>
<dbReference type="GeneTree" id="ENSGT00940000169565"/>
<dbReference type="Pfam" id="PF00400">
    <property type="entry name" value="WD40"/>
    <property type="match status" value="4"/>
</dbReference>
<dbReference type="GO" id="GO:0000722">
    <property type="term" value="P:telomere maintenance via recombination"/>
    <property type="evidence" value="ECO:0007669"/>
    <property type="project" value="TreeGrafter"/>
</dbReference>
<dbReference type="InterPro" id="IPR001680">
    <property type="entry name" value="WD40_rpt"/>
</dbReference>
<dbReference type="CDD" id="cd00200">
    <property type="entry name" value="WD40"/>
    <property type="match status" value="1"/>
</dbReference>
<dbReference type="InterPro" id="IPR025139">
    <property type="entry name" value="DUF4062"/>
</dbReference>
<dbReference type="Pfam" id="PF25047">
    <property type="entry name" value="Beta-prop_TEP1_2nd"/>
    <property type="match status" value="1"/>
</dbReference>
<dbReference type="GO" id="GO:0070034">
    <property type="term" value="F:telomerase RNA binding"/>
    <property type="evidence" value="ECO:0007669"/>
    <property type="project" value="TreeGrafter"/>
</dbReference>
<feature type="repeat" description="WD" evidence="3">
    <location>
        <begin position="2120"/>
        <end position="2159"/>
    </location>
</feature>
<dbReference type="PROSITE" id="PS50294">
    <property type="entry name" value="WD_REPEATS_REGION"/>
    <property type="match status" value="3"/>
</dbReference>
<dbReference type="PROSITE" id="PS50988">
    <property type="entry name" value="TROVE"/>
    <property type="match status" value="1"/>
</dbReference>
<dbReference type="RefSeq" id="XP_026229628.1">
    <property type="nucleotide sequence ID" value="XM_026373843.2"/>
</dbReference>
<dbReference type="InterPro" id="IPR019775">
    <property type="entry name" value="WD40_repeat_CS"/>
</dbReference>
<evidence type="ECO:0000256" key="4">
    <source>
        <dbReference type="SAM" id="MobiDB-lite"/>
    </source>
</evidence>
<dbReference type="Gene3D" id="2.130.10.10">
    <property type="entry name" value="YVTN repeat-like/Quinoprotein amine dehydrogenase"/>
    <property type="match status" value="5"/>
</dbReference>
<feature type="repeat" description="WD" evidence="3">
    <location>
        <begin position="1751"/>
        <end position="1792"/>
    </location>
</feature>
<evidence type="ECO:0000259" key="6">
    <source>
        <dbReference type="PROSITE" id="PS50988"/>
    </source>
</evidence>
<organism evidence="7 8">
    <name type="scientific">Anabas testudineus</name>
    <name type="common">Climbing perch</name>
    <name type="synonym">Anthias testudineus</name>
    <dbReference type="NCBI Taxonomy" id="64144"/>
    <lineage>
        <taxon>Eukaryota</taxon>
        <taxon>Metazoa</taxon>
        <taxon>Chordata</taxon>
        <taxon>Craniata</taxon>
        <taxon>Vertebrata</taxon>
        <taxon>Euteleostomi</taxon>
        <taxon>Actinopterygii</taxon>
        <taxon>Neopterygii</taxon>
        <taxon>Teleostei</taxon>
        <taxon>Neoteleostei</taxon>
        <taxon>Acanthomorphata</taxon>
        <taxon>Anabantaria</taxon>
        <taxon>Anabantiformes</taxon>
        <taxon>Anabantoidei</taxon>
        <taxon>Anabantidae</taxon>
        <taxon>Anabas</taxon>
    </lineage>
</organism>
<dbReference type="InterPro" id="IPR036322">
    <property type="entry name" value="WD40_repeat_dom_sf"/>
</dbReference>
<dbReference type="PANTHER" id="PTHR44791">
    <property type="entry name" value="TELOMERASE PROTEIN COMPONENT 1 TEP1"/>
    <property type="match status" value="1"/>
</dbReference>
<feature type="compositionally biased region" description="Acidic residues" evidence="4">
    <location>
        <begin position="171"/>
        <end position="183"/>
    </location>
</feature>
<dbReference type="Gene3D" id="1.25.40.370">
    <property type="match status" value="1"/>
</dbReference>
<reference evidence="7" key="3">
    <citation type="submission" date="2025-09" db="UniProtKB">
        <authorList>
            <consortium name="Ensembl"/>
        </authorList>
    </citation>
    <scope>IDENTIFICATION</scope>
</reference>
<dbReference type="InterPro" id="IPR036465">
    <property type="entry name" value="vWFA_dom_sf"/>
</dbReference>
<accession>A0AAQ6IU36</accession>
<dbReference type="SUPFAM" id="SSF52540">
    <property type="entry name" value="P-loop containing nucleoside triphosphate hydrolases"/>
    <property type="match status" value="1"/>
</dbReference>
<feature type="domain" description="NACHT" evidence="5">
    <location>
        <begin position="1160"/>
        <end position="1365"/>
    </location>
</feature>
<feature type="compositionally biased region" description="Basic and acidic residues" evidence="4">
    <location>
        <begin position="142"/>
        <end position="155"/>
    </location>
</feature>
<dbReference type="Proteomes" id="UP000265040">
    <property type="component" value="Chromosome 17"/>
</dbReference>
<feature type="region of interest" description="Disordered" evidence="4">
    <location>
        <begin position="680"/>
        <end position="704"/>
    </location>
</feature>
<evidence type="ECO:0000259" key="5">
    <source>
        <dbReference type="PROSITE" id="PS50837"/>
    </source>
</evidence>